<evidence type="ECO:0000256" key="1">
    <source>
        <dbReference type="ARBA" id="ARBA00023002"/>
    </source>
</evidence>
<evidence type="ECO:0000313" key="5">
    <source>
        <dbReference type="Proteomes" id="UP000694001"/>
    </source>
</evidence>
<keyword evidence="1" id="KW-0560">Oxidoreductase</keyword>
<dbReference type="InterPro" id="IPR019752">
    <property type="entry name" value="Pyrv/ketoisovalerate_OxRed_cat"/>
</dbReference>
<feature type="domain" description="DUF6537" evidence="3">
    <location>
        <begin position="933"/>
        <end position="1131"/>
    </location>
</feature>
<dbReference type="PANTHER" id="PTHR48084:SF3">
    <property type="entry name" value="SUBUNIT OF PYRUVATE:FLAVODOXIN OXIDOREDUCTASE"/>
    <property type="match status" value="1"/>
</dbReference>
<dbReference type="CDD" id="cd07034">
    <property type="entry name" value="TPP_PYR_PFOR_IOR-alpha_like"/>
    <property type="match status" value="1"/>
</dbReference>
<dbReference type="NCBIfam" id="NF009589">
    <property type="entry name" value="PRK13030.1"/>
    <property type="match status" value="1"/>
</dbReference>
<dbReference type="AlphaFoldDB" id="A0A975U1Q5"/>
<evidence type="ECO:0000259" key="3">
    <source>
        <dbReference type="Pfam" id="PF20169"/>
    </source>
</evidence>
<evidence type="ECO:0000313" key="4">
    <source>
        <dbReference type="EMBL" id="QXM24707.1"/>
    </source>
</evidence>
<protein>
    <submittedName>
        <fullName evidence="4">Indolepyruvate ferredoxin oxidoreductase family protein</fullName>
    </submittedName>
</protein>
<proteinExistence type="predicted"/>
<dbReference type="Pfam" id="PF20169">
    <property type="entry name" value="DUF6537"/>
    <property type="match status" value="1"/>
</dbReference>
<keyword evidence="5" id="KW-1185">Reference proteome</keyword>
<dbReference type="InterPro" id="IPR046667">
    <property type="entry name" value="DUF6537"/>
</dbReference>
<dbReference type="NCBIfam" id="NF009588">
    <property type="entry name" value="PRK13029.1"/>
    <property type="match status" value="1"/>
</dbReference>
<sequence length="1160" mass="123973">MDALSGRPTITLESRFVDLEAPVLLTGTQAIVRLLLEQARLDRAAGLDTAGFVSGYRGSPLGGLDQELWRRRRLLDAHRIRFEPGLNEDLAATMVWGTQQAAAFPRPRHQGVFGLWYGKGPGVDRSADALRHANTFGTARHGGVVAVAGDDHAAQSSVLPHQTDLVFEAVMIPVLQPASVDEIIPLGLAAFAMSRCSGLWVALKTIAETVEGAATMVLPDRVSFRTPDDHPLPPHGLNFDPTLRWPAQRAELERRVLEERLPAARAWARANRLDRVVFGRPDARIGLVTAGKAHLDVLRALNDLGLPPERAAAAGLALYKVAMSWPLEIEGLRRFASGKWALIIAEEKRGIVERQVREALYGLAASDRPSIAGKVGLDGAPLLPEAGELDPGMVAEALARTLALLGVSVSIPERPPRPASAALKRAPFFCAGCPHNTSTVVPEGSIAMGGIGCHTLALGEVGRARTVTQMGAEGATWAGLAPFTELEHMFVNMGDGTYQHSGLLAIRQAVAARARVTYKILYNSAVAMTGGQPVDGGPTVTQIAHQLAAEGVGRIAVVADDASRLPPARSLPPGTERHTREALDEVQRSFRSFEGVSAIIYDQVCATEKRRKRKRGTLPAAETTVLINPRVCENCGDCTAQSNCVAIEPIDTEYGRKRRVAPSSCNTDLSCLKGFCPSFVTIAGPRRHVPAPHLAELEALLPARLTPPSRPPLVRPWRALFAGVGGSGIVTTGAIVAMAAHLEGRAVRTLDFTGLAQKNGAVVAHVQIAPEEAMLDVPRVPAGRGDLLMAGDLAVAAASDVLSRVSPSAAIVGNAALAAVATFVRDPDVALDLEAHRAALAAAVPGGTTLWLEASRVAEALFGDVLAMNTILLGGAWQSGLVPVGEQALLEAISLNGTAVEVNRRAFLWGRALAADATLAERVLGHPLRHDTLDALVEHRAAELSRYQDEGLAARYRALVARAAKAEEAVLGRAGEFARAVAEGYFHVLAVKDEYEVARLHTDPAFLAEVRAAAGGAPLTFHLSPPLPWLGRDPATGRRRKVALPGWLMLPLFRLLAHGRKLRGTWLDPFAHQQDRKLERAMIRHYEEDIAAAIGALSEATHAAAVALARHPFSVRGFGPVKQESHARAEPVRLALCKRLADHRQPEQHARTPESETTHA</sequence>
<evidence type="ECO:0000259" key="2">
    <source>
        <dbReference type="Pfam" id="PF01558"/>
    </source>
</evidence>
<dbReference type="PANTHER" id="PTHR48084">
    <property type="entry name" value="2-OXOGLUTARATE OXIDOREDUCTASE SUBUNIT KORB-RELATED"/>
    <property type="match status" value="1"/>
</dbReference>
<dbReference type="EMBL" id="CP076448">
    <property type="protein sequence ID" value="QXM24707.1"/>
    <property type="molecule type" value="Genomic_DNA"/>
</dbReference>
<feature type="domain" description="Pyruvate/ketoisovalerate oxidoreductase catalytic" evidence="2">
    <location>
        <begin position="725"/>
        <end position="910"/>
    </location>
</feature>
<organism evidence="4 5">
    <name type="scientific">Elioraea tepida</name>
    <dbReference type="NCBI Taxonomy" id="2843330"/>
    <lineage>
        <taxon>Bacteria</taxon>
        <taxon>Pseudomonadati</taxon>
        <taxon>Pseudomonadota</taxon>
        <taxon>Alphaproteobacteria</taxon>
        <taxon>Acetobacterales</taxon>
        <taxon>Elioraeaceae</taxon>
        <taxon>Elioraea</taxon>
    </lineage>
</organism>
<dbReference type="GO" id="GO:0016903">
    <property type="term" value="F:oxidoreductase activity, acting on the aldehyde or oxo group of donors"/>
    <property type="evidence" value="ECO:0007669"/>
    <property type="project" value="InterPro"/>
</dbReference>
<dbReference type="Proteomes" id="UP000694001">
    <property type="component" value="Chromosome"/>
</dbReference>
<dbReference type="InterPro" id="IPR002880">
    <property type="entry name" value="Pyrv_Fd/Flavodoxin_OxRdtase_N"/>
</dbReference>
<reference evidence="4" key="1">
    <citation type="submission" date="2021-06" db="EMBL/GenBank/DDBJ databases">
        <title>Elioraea tepida, sp. nov., a moderately thermophilic aerobic anoxygenic phototrophic bacterium isolated from an alkaline siliceous hot spring mat community in Yellowstone National Park, WY, USA.</title>
        <authorList>
            <person name="Saini M.K."/>
            <person name="Yoshida S."/>
            <person name="Sebastian A."/>
            <person name="Hirose S."/>
            <person name="Hara E."/>
            <person name="Tamaki H."/>
            <person name="Soulier N.T."/>
            <person name="Albert I."/>
            <person name="Hanada S."/>
            <person name="Bryant D.A."/>
            <person name="Tank M."/>
        </authorList>
    </citation>
    <scope>NUCLEOTIDE SEQUENCE</scope>
    <source>
        <strain evidence="4">MS-P2</strain>
    </source>
</reference>
<name>A0A975U1Q5_9PROT</name>
<dbReference type="RefSeq" id="WP_218285764.1">
    <property type="nucleotide sequence ID" value="NZ_CP076448.1"/>
</dbReference>
<gene>
    <name evidence="4" type="ORF">KO353_16110</name>
</gene>
<dbReference type="Pfam" id="PF01558">
    <property type="entry name" value="POR"/>
    <property type="match status" value="1"/>
</dbReference>
<accession>A0A975U1Q5</accession>
<dbReference type="InterPro" id="IPR051457">
    <property type="entry name" value="2-oxoacid:Fd_oxidoreductase"/>
</dbReference>
<dbReference type="KEGG" id="elio:KO353_16110"/>